<sequence length="118" mass="13561">MPHRTEDLKQAIHHFYEGLFQEESIQQSRHKRLEHVILLIRNLAAALAVVLFAVSLFRAPWAYLCKGVAYFLGAAAYVCEIVILTDCFHTKVPHSEMFMAYCFGPMYLLLGVSYFIGY</sequence>
<evidence type="ECO:0000313" key="3">
    <source>
        <dbReference type="Proteomes" id="UP000679848"/>
    </source>
</evidence>
<keyword evidence="1" id="KW-0812">Transmembrane</keyword>
<keyword evidence="1" id="KW-1133">Transmembrane helix</keyword>
<feature type="transmembrane region" description="Helical" evidence="1">
    <location>
        <begin position="97"/>
        <end position="116"/>
    </location>
</feature>
<dbReference type="Proteomes" id="UP000679848">
    <property type="component" value="Chromosome"/>
</dbReference>
<dbReference type="RefSeq" id="WP_187029934.1">
    <property type="nucleotide sequence ID" value="NZ_AP023420.1"/>
</dbReference>
<reference evidence="2" key="1">
    <citation type="submission" date="2020-09" db="EMBL/GenBank/DDBJ databases">
        <title>New species isolated from human feces.</title>
        <authorList>
            <person name="Kitahara M."/>
            <person name="Shigeno Y."/>
            <person name="Shime M."/>
            <person name="Matsumoto Y."/>
            <person name="Nakamura S."/>
            <person name="Motooka D."/>
            <person name="Fukuoka S."/>
            <person name="Nishikawa H."/>
            <person name="Benno Y."/>
        </authorList>
    </citation>
    <scope>NUCLEOTIDE SEQUENCE</scope>
    <source>
        <strain evidence="2">MM59</strain>
    </source>
</reference>
<feature type="transmembrane region" description="Helical" evidence="1">
    <location>
        <begin position="67"/>
        <end position="85"/>
    </location>
</feature>
<name>A0A810Q7W3_9FIRM</name>
<proteinExistence type="predicted"/>
<evidence type="ECO:0000256" key="1">
    <source>
        <dbReference type="SAM" id="Phobius"/>
    </source>
</evidence>
<protein>
    <submittedName>
        <fullName evidence="2">Uncharacterized protein</fullName>
    </submittedName>
</protein>
<dbReference type="AlphaFoldDB" id="A0A810Q7W3"/>
<keyword evidence="3" id="KW-1185">Reference proteome</keyword>
<gene>
    <name evidence="2" type="ORF">MM59RIKEN_13830</name>
</gene>
<keyword evidence="1" id="KW-0472">Membrane</keyword>
<organism evidence="2 3">
    <name type="scientific">Pusillibacter faecalis</name>
    <dbReference type="NCBI Taxonomy" id="2714358"/>
    <lineage>
        <taxon>Bacteria</taxon>
        <taxon>Bacillati</taxon>
        <taxon>Bacillota</taxon>
        <taxon>Clostridia</taxon>
        <taxon>Eubacteriales</taxon>
        <taxon>Oscillospiraceae</taxon>
        <taxon>Pusillibacter</taxon>
    </lineage>
</organism>
<dbReference type="EMBL" id="AP023420">
    <property type="protein sequence ID" value="BCK84064.1"/>
    <property type="molecule type" value="Genomic_DNA"/>
</dbReference>
<evidence type="ECO:0000313" key="2">
    <source>
        <dbReference type="EMBL" id="BCK84064.1"/>
    </source>
</evidence>
<dbReference type="KEGG" id="pfaa:MM59RIKEN_13830"/>
<accession>A0A810Q7W3</accession>
<feature type="transmembrane region" description="Helical" evidence="1">
    <location>
        <begin position="38"/>
        <end position="61"/>
    </location>
</feature>